<dbReference type="SUPFAM" id="SSF69572">
    <property type="entry name" value="Activating enzymes of the ubiquitin-like proteins"/>
    <property type="match status" value="1"/>
</dbReference>
<evidence type="ECO:0000313" key="8">
    <source>
        <dbReference type="Proteomes" id="UP000236544"/>
    </source>
</evidence>
<accession>A0A0P1KQR5</accession>
<evidence type="ECO:0000256" key="4">
    <source>
        <dbReference type="PROSITE-ProRule" id="PRU10132"/>
    </source>
</evidence>
<dbReference type="InterPro" id="IPR000594">
    <property type="entry name" value="ThiF_NAD_FAD-bd"/>
</dbReference>
<keyword evidence="2 5" id="KW-0833">Ubl conjugation pathway</keyword>
<evidence type="ECO:0000259" key="6">
    <source>
        <dbReference type="Pfam" id="PF00899"/>
    </source>
</evidence>
<dbReference type="InterPro" id="IPR023318">
    <property type="entry name" value="Ub_act_enz_dom_a_sf"/>
</dbReference>
<dbReference type="PROSITE" id="PS00865">
    <property type="entry name" value="UBIQUITIN_ACTIVAT_2"/>
    <property type="match status" value="1"/>
</dbReference>
<dbReference type="PANTHER" id="PTHR10953">
    <property type="entry name" value="UBIQUITIN-ACTIVATING ENZYME E1"/>
    <property type="match status" value="1"/>
</dbReference>
<comment type="pathway">
    <text evidence="5">Protein modification; protein neddylation.</text>
</comment>
<keyword evidence="1 5" id="KW-0547">Nucleotide-binding</keyword>
<dbReference type="UniPathway" id="UPA00885"/>
<dbReference type="EMBL" id="LN890563">
    <property type="protein sequence ID" value="CUS22032.1"/>
    <property type="molecule type" value="Genomic_DNA"/>
</dbReference>
<name>A0A0P1KQR5_9SACH</name>
<evidence type="ECO:0000256" key="3">
    <source>
        <dbReference type="ARBA" id="ARBA00022840"/>
    </source>
</evidence>
<dbReference type="GO" id="GO:0005737">
    <property type="term" value="C:cytoplasm"/>
    <property type="evidence" value="ECO:0007669"/>
    <property type="project" value="TreeGrafter"/>
</dbReference>
<dbReference type="Gene3D" id="3.40.50.720">
    <property type="entry name" value="NAD(P)-binding Rossmann-like Domain"/>
    <property type="match status" value="1"/>
</dbReference>
<comment type="catalytic activity">
    <reaction evidence="5">
        <text>ATP + [NEDD8 protein] + [E1 NEDD8-activating enzyme]-L-cysteine = AMP + diphosphate + [E1 NEDD8-activating enzyme]-S-[NEDD8 protein]-yl-L-cysteine.</text>
        <dbReference type="EC" id="6.2.1.64"/>
    </reaction>
</comment>
<dbReference type="OrthoDB" id="10255449at2759"/>
<feature type="domain" description="THIF-type NAD/FAD binding fold" evidence="6">
    <location>
        <begin position="3"/>
        <end position="288"/>
    </location>
</feature>
<sequence length="313" mass="34812">MADLADVSILVLGAGGLGCEILKNLAMQGIPDIHVVDMDTIELTNLNRQFLFRESDIGQSKAAVAAQFINGRHLKGLGGRPVVVTAHFQDLTLLDRTFIERFTIVVSGLDSIEARRFMNMQLVRITFDSGFEKCIPFIDGGSEGLKGHCKTIIPGFSACYECSLDTLPAKTESYPLCTVANNPRLPEHVIEYLMSVQWAQWHPDRDFDFDSQEDLQWLMDAAHARARQFKIDTSKLTPQFVLGVIKNIVPSVASTNAIIAAQCCIEVSKLLYNEYDIGEAPNFLVYNGDDGCFAYSFVHERVPTCLVCREPIQ</sequence>
<dbReference type="Proteomes" id="UP000236544">
    <property type="component" value="Unassembled WGS sequence"/>
</dbReference>
<evidence type="ECO:0000256" key="5">
    <source>
        <dbReference type="RuleBase" id="RU368009"/>
    </source>
</evidence>
<dbReference type="GO" id="GO:0005634">
    <property type="term" value="C:nucleus"/>
    <property type="evidence" value="ECO:0007669"/>
    <property type="project" value="TreeGrafter"/>
</dbReference>
<evidence type="ECO:0000256" key="1">
    <source>
        <dbReference type="ARBA" id="ARBA00022741"/>
    </source>
</evidence>
<evidence type="ECO:0000256" key="2">
    <source>
        <dbReference type="ARBA" id="ARBA00022786"/>
    </source>
</evidence>
<dbReference type="InterPro" id="IPR035985">
    <property type="entry name" value="Ubiquitin-activating_enz"/>
</dbReference>
<reference evidence="8" key="1">
    <citation type="submission" date="2015-10" db="EMBL/GenBank/DDBJ databases">
        <authorList>
            <person name="Devillers H."/>
        </authorList>
    </citation>
    <scope>NUCLEOTIDE SEQUENCE [LARGE SCALE GENOMIC DNA]</scope>
</reference>
<dbReference type="GO" id="GO:0005524">
    <property type="term" value="F:ATP binding"/>
    <property type="evidence" value="ECO:0007669"/>
    <property type="project" value="UniProtKB-UniRule"/>
</dbReference>
<dbReference type="Gene3D" id="1.10.10.520">
    <property type="entry name" value="Ubiquitin activating enzymes (Uba3). Chain: B, domain 2"/>
    <property type="match status" value="1"/>
</dbReference>
<evidence type="ECO:0000313" key="7">
    <source>
        <dbReference type="EMBL" id="CUS22032.1"/>
    </source>
</evidence>
<protein>
    <recommendedName>
        <fullName evidence="5">NEDD8-activating enzyme E1 catalytic subunit</fullName>
        <ecNumber evidence="5">6.2.1.64</ecNumber>
    </recommendedName>
</protein>
<dbReference type="GO" id="GO:0019781">
    <property type="term" value="F:NEDD8 activating enzyme activity"/>
    <property type="evidence" value="ECO:0007669"/>
    <property type="project" value="UniProtKB-UniRule"/>
</dbReference>
<dbReference type="EC" id="6.2.1.64" evidence="5"/>
<dbReference type="Pfam" id="PF00899">
    <property type="entry name" value="ThiF"/>
    <property type="match status" value="1"/>
</dbReference>
<keyword evidence="8" id="KW-1185">Reference proteome</keyword>
<keyword evidence="3 5" id="KW-0067">ATP-binding</keyword>
<comment type="similarity">
    <text evidence="5">Belongs to the ubiquitin-activating E1 family. UBA3 subfamily.</text>
</comment>
<comment type="function">
    <text evidence="5">Catalytic subunit of the dimeric E1 enzyme, which activates NEDD8.</text>
</comment>
<dbReference type="InterPro" id="IPR033127">
    <property type="entry name" value="UBQ-activ_enz_E1_Cys_AS"/>
</dbReference>
<gene>
    <name evidence="7" type="ORF">LAQU0_S04e06612g</name>
</gene>
<feature type="active site" description="Glycyl thioester intermediate" evidence="4">
    <location>
        <position position="177"/>
    </location>
</feature>
<dbReference type="PANTHER" id="PTHR10953:SF6">
    <property type="entry name" value="NEDD8-ACTIVATING ENZYME E1 CATALYTIC SUBUNIT"/>
    <property type="match status" value="1"/>
</dbReference>
<dbReference type="InterPro" id="IPR045886">
    <property type="entry name" value="ThiF/MoeB/HesA"/>
</dbReference>
<keyword evidence="5" id="KW-0436">Ligase</keyword>
<proteinExistence type="inferred from homology"/>
<organism evidence="7 8">
    <name type="scientific">Lachancea quebecensis</name>
    <dbReference type="NCBI Taxonomy" id="1654605"/>
    <lineage>
        <taxon>Eukaryota</taxon>
        <taxon>Fungi</taxon>
        <taxon>Dikarya</taxon>
        <taxon>Ascomycota</taxon>
        <taxon>Saccharomycotina</taxon>
        <taxon>Saccharomycetes</taxon>
        <taxon>Saccharomycetales</taxon>
        <taxon>Saccharomycetaceae</taxon>
        <taxon>Lachancea</taxon>
    </lineage>
</organism>
<dbReference type="GO" id="GO:0045116">
    <property type="term" value="P:protein neddylation"/>
    <property type="evidence" value="ECO:0007669"/>
    <property type="project" value="UniProtKB-UniRule"/>
</dbReference>
<dbReference type="AlphaFoldDB" id="A0A0P1KQR5"/>